<protein>
    <submittedName>
        <fullName evidence="2">YjbH domain-containing protein</fullName>
    </submittedName>
</protein>
<gene>
    <name evidence="2" type="ORF">Q3O60_12035</name>
</gene>
<evidence type="ECO:0000256" key="1">
    <source>
        <dbReference type="SAM" id="SignalP"/>
    </source>
</evidence>
<proteinExistence type="predicted"/>
<evidence type="ECO:0000313" key="3">
    <source>
        <dbReference type="Proteomes" id="UP001231616"/>
    </source>
</evidence>
<keyword evidence="1" id="KW-0732">Signal</keyword>
<comment type="caution">
    <text evidence="2">The sequence shown here is derived from an EMBL/GenBank/DDBJ whole genome shotgun (WGS) entry which is preliminary data.</text>
</comment>
<dbReference type="EMBL" id="JAUZVZ010000016">
    <property type="protein sequence ID" value="MDP4536922.1"/>
    <property type="molecule type" value="Genomic_DNA"/>
</dbReference>
<dbReference type="RefSeq" id="WP_305894187.1">
    <property type="nucleotide sequence ID" value="NZ_JAUZVZ010000016.1"/>
</dbReference>
<feature type="chain" id="PRO_5046706161" evidence="1">
    <location>
        <begin position="23"/>
        <end position="698"/>
    </location>
</feature>
<keyword evidence="3" id="KW-1185">Reference proteome</keyword>
<name>A0ABT9H0S5_9GAMM</name>
<dbReference type="Proteomes" id="UP001231616">
    <property type="component" value="Unassembled WGS sequence"/>
</dbReference>
<feature type="signal peptide" evidence="1">
    <location>
        <begin position="1"/>
        <end position="22"/>
    </location>
</feature>
<evidence type="ECO:0000313" key="2">
    <source>
        <dbReference type="EMBL" id="MDP4536922.1"/>
    </source>
</evidence>
<accession>A0ABT9H0S5</accession>
<dbReference type="InterPro" id="IPR010344">
    <property type="entry name" value="YbjH"/>
</dbReference>
<dbReference type="Pfam" id="PF06082">
    <property type="entry name" value="YjbH"/>
    <property type="match status" value="1"/>
</dbReference>
<reference evidence="2 3" key="1">
    <citation type="submission" date="2023-08" db="EMBL/GenBank/DDBJ databases">
        <authorList>
            <person name="Joshi A."/>
            <person name="Thite S."/>
        </authorList>
    </citation>
    <scope>NUCLEOTIDE SEQUENCE [LARGE SCALE GENOMIC DNA]</scope>
    <source>
        <strain evidence="2 3">AC40</strain>
    </source>
</reference>
<sequence>MKKRMLSVAIGLALAPWTAALAENGFTSREFFLSEAAHGGTGLIQTPTARMKQAGSFSINYSDNEEYRFWSASIQLFPWMESTVRYTDVRTQLYSPFPGFSGDQTLKDKGIDVKFRLLQEDYWWPELSVGFRDFGGTGFFDSEFISASKRFGNLDVHLGMGWGYLGRSDDISNPFCQLRDSFCRRGGGFGGRGGKIDYQNFFKGPVALFGGLEYQTPWQPLRLKLEYEANDYSRDRAGDMVQDSRWNAAAVYRWNNLDVNLNYQRGNTMGFGVSYVMNFHQLQQPKIDRAPRDLMAERPVDERPVDRRLRAMLRAEAGYLVTKLKVTDEQVILAGSQVKYRDYDESINRIARILATELPDTVTEYRIIEQGGTYPVLETVVNATEFKAAARYESLQPDIRSTYIRTAPATYDGTEWNYQARNRGLGYGLETFWLQMFGSPEAFYMFQGGVMPSVGYRLNERFSLNAVGKITLVENFDKFNFTVDAEDTPLPRVRTYIREYVTRSRFTMEALFANYEQRILPDVYAQAYGGYLETMYAGVGTEVLYRPVDSAWAIGFDLNYVQQRSFESDFALRDYKVLTGHVNVYWEPEFLEDTRLTFNIGRYLARDTGVTFDFTKRFDSGIQVGAFAAITNVSAEDYGEGSFTKGFYLQIPFDLMSLRPSRGGGYIPWIPIARDGGQPLNRPNKLIDSTERRSRFGG</sequence>
<organism evidence="2 3">
    <name type="scientific">Alkalimonas collagenimarina</name>
    <dbReference type="NCBI Taxonomy" id="400390"/>
    <lineage>
        <taxon>Bacteria</taxon>
        <taxon>Pseudomonadati</taxon>
        <taxon>Pseudomonadota</taxon>
        <taxon>Gammaproteobacteria</taxon>
        <taxon>Alkalimonas</taxon>
    </lineage>
</organism>